<comment type="caution">
    <text evidence="2">The sequence shown here is derived from an EMBL/GenBank/DDBJ whole genome shotgun (WGS) entry which is preliminary data.</text>
</comment>
<dbReference type="GeneID" id="39730328"/>
<accession>A0A1J1GQ39</accession>
<name>A0A1J1GQ39_PLAGA</name>
<sequence length="79" mass="9054">MDPEHNKNNSFNKSTCNISKIYDMLSPYLIPLLVGISCTILGLWIYIAYKKIQRANNNMDNLSLDSGFAEYEVYDAEVE</sequence>
<reference evidence="2" key="1">
    <citation type="submission" date="2015-04" db="EMBL/GenBank/DDBJ databases">
        <authorList>
            <consortium name="Pathogen Informatics"/>
        </authorList>
    </citation>
    <scope>NUCLEOTIDE SEQUENCE [LARGE SCALE GENOMIC DNA]</scope>
    <source>
        <strain evidence="2">8A</strain>
    </source>
</reference>
<feature type="transmembrane region" description="Helical" evidence="1">
    <location>
        <begin position="28"/>
        <end position="49"/>
    </location>
</feature>
<dbReference type="Proteomes" id="UP000220797">
    <property type="component" value="Unassembled WGS sequence"/>
</dbReference>
<keyword evidence="1" id="KW-0472">Membrane</keyword>
<evidence type="ECO:0000313" key="3">
    <source>
        <dbReference type="Proteomes" id="UP000220797"/>
    </source>
</evidence>
<dbReference type="RefSeq" id="XP_028527233.1">
    <property type="nucleotide sequence ID" value="XM_028670485.1"/>
</dbReference>
<gene>
    <name evidence="2" type="ORF">PGAL8A_00180100</name>
</gene>
<proteinExistence type="predicted"/>
<dbReference type="VEuPathDB" id="PlasmoDB:PGAL8A_00180100"/>
<keyword evidence="1" id="KW-1133">Transmembrane helix</keyword>
<evidence type="ECO:0000256" key="1">
    <source>
        <dbReference type="SAM" id="Phobius"/>
    </source>
</evidence>
<dbReference type="AlphaFoldDB" id="A0A1J1GQ39"/>
<dbReference type="EMBL" id="CVMV01000023">
    <property type="protein sequence ID" value="CRG94412.1"/>
    <property type="molecule type" value="Genomic_DNA"/>
</dbReference>
<keyword evidence="1" id="KW-0812">Transmembrane</keyword>
<protein>
    <submittedName>
        <fullName evidence="2">Uncharacterized protein</fullName>
    </submittedName>
</protein>
<organism evidence="2 3">
    <name type="scientific">Plasmodium gallinaceum</name>
    <dbReference type="NCBI Taxonomy" id="5849"/>
    <lineage>
        <taxon>Eukaryota</taxon>
        <taxon>Sar</taxon>
        <taxon>Alveolata</taxon>
        <taxon>Apicomplexa</taxon>
        <taxon>Aconoidasida</taxon>
        <taxon>Haemosporida</taxon>
        <taxon>Plasmodiidae</taxon>
        <taxon>Plasmodium</taxon>
        <taxon>Plasmodium (Haemamoeba)</taxon>
    </lineage>
</organism>
<keyword evidence="3" id="KW-1185">Reference proteome</keyword>
<evidence type="ECO:0000313" key="2">
    <source>
        <dbReference type="EMBL" id="CRG94412.1"/>
    </source>
</evidence>